<keyword evidence="3" id="KW-1185">Reference proteome</keyword>
<comment type="caution">
    <text evidence="2">The sequence shown here is derived from an EMBL/GenBank/DDBJ whole genome shotgun (WGS) entry which is preliminary data.</text>
</comment>
<proteinExistence type="predicted"/>
<dbReference type="EMBL" id="OPYN01000207">
    <property type="protein sequence ID" value="SPO63578.1"/>
    <property type="molecule type" value="Genomic_DNA"/>
</dbReference>
<gene>
    <name evidence="2" type="ORF">JV551A3_V1_2070342</name>
</gene>
<evidence type="ECO:0000313" key="3">
    <source>
        <dbReference type="Proteomes" id="UP000294335"/>
    </source>
</evidence>
<evidence type="ECO:0000313" key="2">
    <source>
        <dbReference type="EMBL" id="SPO63578.1"/>
    </source>
</evidence>
<organism evidence="2 3">
    <name type="scientific">Pseudomonas inefficax</name>
    <dbReference type="NCBI Taxonomy" id="2078786"/>
    <lineage>
        <taxon>Bacteria</taxon>
        <taxon>Pseudomonadati</taxon>
        <taxon>Pseudomonadota</taxon>
        <taxon>Gammaproteobacteria</taxon>
        <taxon>Pseudomonadales</taxon>
        <taxon>Pseudomonadaceae</taxon>
        <taxon>Pseudomonas</taxon>
    </lineage>
</organism>
<feature type="region of interest" description="Disordered" evidence="1">
    <location>
        <begin position="74"/>
        <end position="95"/>
    </location>
</feature>
<dbReference type="AlphaFoldDB" id="A0AAQ1PE41"/>
<protein>
    <submittedName>
        <fullName evidence="2">Uncharacterized protein</fullName>
    </submittedName>
</protein>
<reference evidence="2 3" key="1">
    <citation type="submission" date="2018-02" db="EMBL/GenBank/DDBJ databases">
        <authorList>
            <person name="Dubost A."/>
        </authorList>
    </citation>
    <scope>NUCLEOTIDE SEQUENCE [LARGE SCALE GENOMIC DNA]</scope>
    <source>
        <strain evidence="3">JV551A3</strain>
    </source>
</reference>
<accession>A0AAQ1PE41</accession>
<sequence>MSCSQGRSGKTACHCRHCAPGTGRRLWSFVQSIYKVRLPTNVSPVPASSRARPLPQILHSPQILWGLCGSGFTREEASTGKNQSPDNRPQPCPPS</sequence>
<name>A0AAQ1PE41_9PSED</name>
<evidence type="ECO:0000256" key="1">
    <source>
        <dbReference type="SAM" id="MobiDB-lite"/>
    </source>
</evidence>
<dbReference type="Proteomes" id="UP000294335">
    <property type="component" value="Unassembled WGS sequence"/>
</dbReference>